<gene>
    <name evidence="2" type="ORF">BIV23_43085</name>
</gene>
<accession>A0A1S2P071</accession>
<proteinExistence type="predicted"/>
<comment type="caution">
    <text evidence="2">The sequence shown here is derived from an EMBL/GenBank/DDBJ whole genome shotgun (WGS) entry which is preliminary data.</text>
</comment>
<reference evidence="2 3" key="1">
    <citation type="submission" date="2016-10" db="EMBL/GenBank/DDBJ databases">
        <title>Genome sequence of Streptomyces sp. MUSC 1.</title>
        <authorList>
            <person name="Lee L.-H."/>
            <person name="Ser H.-L."/>
            <person name="Law J.W.-F."/>
        </authorList>
    </citation>
    <scope>NUCLEOTIDE SEQUENCE [LARGE SCALE GENOMIC DNA]</scope>
    <source>
        <strain evidence="2 3">MUSC 1</strain>
    </source>
</reference>
<keyword evidence="3" id="KW-1185">Reference proteome</keyword>
<dbReference type="Proteomes" id="UP000179642">
    <property type="component" value="Unassembled WGS sequence"/>
</dbReference>
<feature type="compositionally biased region" description="Pro residues" evidence="1">
    <location>
        <begin position="21"/>
        <end position="33"/>
    </location>
</feature>
<feature type="region of interest" description="Disordered" evidence="1">
    <location>
        <begin position="1"/>
        <end position="34"/>
    </location>
</feature>
<evidence type="ECO:0000313" key="3">
    <source>
        <dbReference type="Proteomes" id="UP000179642"/>
    </source>
</evidence>
<evidence type="ECO:0000256" key="1">
    <source>
        <dbReference type="SAM" id="MobiDB-lite"/>
    </source>
</evidence>
<dbReference type="AlphaFoldDB" id="A0A1S2P071"/>
<sequence length="143" mass="15328">MRPRPPRLSRSPGSPAALFPRSPPRPCFTPNSPPRRDSIMRLCRPLVAVLGGLALALTTTGSALAADDAFLWIGPKGKLYALDNPPARKCLNMAQEARAARNATKKPLVVYTHKQCKGTATRLAPGKSAPSGSRFASIVFDPR</sequence>
<dbReference type="EMBL" id="MLYO01000118">
    <property type="protein sequence ID" value="OIJ87078.1"/>
    <property type="molecule type" value="Genomic_DNA"/>
</dbReference>
<evidence type="ECO:0000313" key="2">
    <source>
        <dbReference type="EMBL" id="OIJ87078.1"/>
    </source>
</evidence>
<protein>
    <submittedName>
        <fullName evidence="2">Uncharacterized protein</fullName>
    </submittedName>
</protein>
<organism evidence="2 3">
    <name type="scientific">Streptomyces monashensis</name>
    <dbReference type="NCBI Taxonomy" id="1678012"/>
    <lineage>
        <taxon>Bacteria</taxon>
        <taxon>Bacillati</taxon>
        <taxon>Actinomycetota</taxon>
        <taxon>Actinomycetes</taxon>
        <taxon>Kitasatosporales</taxon>
        <taxon>Streptomycetaceae</taxon>
        <taxon>Streptomyces</taxon>
    </lineage>
</organism>
<name>A0A1S2P071_9ACTN</name>